<dbReference type="Proteomes" id="UP001596091">
    <property type="component" value="Unassembled WGS sequence"/>
</dbReference>
<gene>
    <name evidence="3" type="ORF">ACFPT7_11270</name>
</gene>
<keyword evidence="4" id="KW-1185">Reference proteome</keyword>
<evidence type="ECO:0000313" key="3">
    <source>
        <dbReference type="EMBL" id="MFC5862874.1"/>
    </source>
</evidence>
<name>A0ABW1EFX9_9BACT</name>
<reference evidence="4" key="1">
    <citation type="journal article" date="2019" name="Int. J. Syst. Evol. Microbiol.">
        <title>The Global Catalogue of Microorganisms (GCM) 10K type strain sequencing project: providing services to taxonomists for standard genome sequencing and annotation.</title>
        <authorList>
            <consortium name="The Broad Institute Genomics Platform"/>
            <consortium name="The Broad Institute Genome Sequencing Center for Infectious Disease"/>
            <person name="Wu L."/>
            <person name="Ma J."/>
        </authorList>
    </citation>
    <scope>NUCLEOTIDE SEQUENCE [LARGE SCALE GENOMIC DNA]</scope>
    <source>
        <strain evidence="4">JCM 4087</strain>
    </source>
</reference>
<evidence type="ECO:0000256" key="2">
    <source>
        <dbReference type="RuleBase" id="RU003707"/>
    </source>
</evidence>
<dbReference type="InterPro" id="IPR018376">
    <property type="entry name" value="Enoyl-CoA_hyd/isom_CS"/>
</dbReference>
<dbReference type="InterPro" id="IPR001753">
    <property type="entry name" value="Enoyl-CoA_hydra/iso"/>
</dbReference>
<sequence>MNQFRFIEVESEQGIQIITLNRPEKRNALSPELIDELTQVLNDTAQCDCEVVILTGSGSAFCAGLDMEHLETMHARTQEQHRRDSENMARVLRTLYEFPKPIIAAVNGPAIAGGMGLAVLCDFTYAAPEARFGFTEVRVGFTPAVVASFLIRQVGEKHTRELLLSGRILKAEEACRLGLVTRVVPQEELMAEVHALANSLLQNSPQAMRAVKELVVSHSAAQLDDEIEDAITANSLQRSTEDFREGIMAFLEHRRPKWPSLNPHPKEHVHIKA</sequence>
<dbReference type="SUPFAM" id="SSF52096">
    <property type="entry name" value="ClpP/crotonase"/>
    <property type="match status" value="1"/>
</dbReference>
<organism evidence="3 4">
    <name type="scientific">Acidicapsa dinghuensis</name>
    <dbReference type="NCBI Taxonomy" id="2218256"/>
    <lineage>
        <taxon>Bacteria</taxon>
        <taxon>Pseudomonadati</taxon>
        <taxon>Acidobacteriota</taxon>
        <taxon>Terriglobia</taxon>
        <taxon>Terriglobales</taxon>
        <taxon>Acidobacteriaceae</taxon>
        <taxon>Acidicapsa</taxon>
    </lineage>
</organism>
<evidence type="ECO:0000256" key="1">
    <source>
        <dbReference type="ARBA" id="ARBA00005254"/>
    </source>
</evidence>
<accession>A0ABW1EFX9</accession>
<dbReference type="EMBL" id="JBHSPH010000003">
    <property type="protein sequence ID" value="MFC5862874.1"/>
    <property type="molecule type" value="Genomic_DNA"/>
</dbReference>
<comment type="similarity">
    <text evidence="1 2">Belongs to the enoyl-CoA hydratase/isomerase family.</text>
</comment>
<comment type="caution">
    <text evidence="3">The sequence shown here is derived from an EMBL/GenBank/DDBJ whole genome shotgun (WGS) entry which is preliminary data.</text>
</comment>
<dbReference type="Gene3D" id="3.90.226.10">
    <property type="entry name" value="2-enoyl-CoA Hydratase, Chain A, domain 1"/>
    <property type="match status" value="1"/>
</dbReference>
<dbReference type="Pfam" id="PF00378">
    <property type="entry name" value="ECH_1"/>
    <property type="match status" value="1"/>
</dbReference>
<dbReference type="RefSeq" id="WP_263338960.1">
    <property type="nucleotide sequence ID" value="NZ_JAGSYH010000005.1"/>
</dbReference>
<dbReference type="PROSITE" id="PS00166">
    <property type="entry name" value="ENOYL_COA_HYDRATASE"/>
    <property type="match status" value="1"/>
</dbReference>
<evidence type="ECO:0000313" key="4">
    <source>
        <dbReference type="Proteomes" id="UP001596091"/>
    </source>
</evidence>
<dbReference type="PANTHER" id="PTHR42964">
    <property type="entry name" value="ENOYL-COA HYDRATASE"/>
    <property type="match status" value="1"/>
</dbReference>
<dbReference type="InterPro" id="IPR051683">
    <property type="entry name" value="Enoyl-CoA_Hydratase/Isomerase"/>
</dbReference>
<dbReference type="CDD" id="cd06558">
    <property type="entry name" value="crotonase-like"/>
    <property type="match status" value="1"/>
</dbReference>
<dbReference type="InterPro" id="IPR029045">
    <property type="entry name" value="ClpP/crotonase-like_dom_sf"/>
</dbReference>
<proteinExistence type="inferred from homology"/>
<dbReference type="PANTHER" id="PTHR42964:SF1">
    <property type="entry name" value="POLYKETIDE BIOSYNTHESIS ENOYL-COA HYDRATASE PKSH-RELATED"/>
    <property type="match status" value="1"/>
</dbReference>
<protein>
    <submittedName>
        <fullName evidence="3">Enoyl-CoA hydratase/isomerase family protein</fullName>
    </submittedName>
</protein>